<dbReference type="Gene3D" id="3.20.100.30">
    <property type="entry name" value="VTC, catalytic tunnel domain"/>
    <property type="match status" value="1"/>
</dbReference>
<dbReference type="Proteomes" id="UP000013827">
    <property type="component" value="Unassembled WGS sequence"/>
</dbReference>
<dbReference type="PANTHER" id="PTHR46140">
    <property type="entry name" value="VACUOLAR TRANSPORTER CHAPERONE 1-RELATED"/>
    <property type="match status" value="1"/>
</dbReference>
<feature type="domain" description="VTC" evidence="5">
    <location>
        <begin position="14"/>
        <end position="110"/>
    </location>
</feature>
<evidence type="ECO:0000256" key="1">
    <source>
        <dbReference type="ARBA" id="ARBA00004127"/>
    </source>
</evidence>
<dbReference type="EnsemblProtists" id="EOD10366">
    <property type="protein sequence ID" value="EOD10366"/>
    <property type="gene ID" value="EMIHUDRAFT_257743"/>
</dbReference>
<keyword evidence="2" id="KW-0812">Transmembrane</keyword>
<evidence type="ECO:0000256" key="3">
    <source>
        <dbReference type="ARBA" id="ARBA00022989"/>
    </source>
</evidence>
<organism evidence="6 7">
    <name type="scientific">Emiliania huxleyi (strain CCMP1516)</name>
    <dbReference type="NCBI Taxonomy" id="280463"/>
    <lineage>
        <taxon>Eukaryota</taxon>
        <taxon>Haptista</taxon>
        <taxon>Haptophyta</taxon>
        <taxon>Prymnesiophyceae</taxon>
        <taxon>Isochrysidales</taxon>
        <taxon>Noelaerhabdaceae</taxon>
        <taxon>Emiliania</taxon>
    </lineage>
</organism>
<dbReference type="InterPro" id="IPR051572">
    <property type="entry name" value="VTC_Complex_Subunit"/>
</dbReference>
<dbReference type="InterPro" id="IPR018966">
    <property type="entry name" value="VTC_domain"/>
</dbReference>
<proteinExistence type="predicted"/>
<sequence>MRPIEWVPPSDFERSTTKYWVKTENHLSILIMGRTPPTLAQMAAEEAPVLMHPEHHAQAIYSKFYEGTSVLSWITSLYLDSLSFRQYHERLARDDGANLFRLRWYGLDPEQAGERWSTSVTMPKRLERNTNLNPAADAAARATVPTSSL</sequence>
<dbReference type="PANTHER" id="PTHR46140:SF1">
    <property type="entry name" value="VACUOLAR TRANSPORTER CHAPERONE COMPLEX SUBUNIT 4-RELATED"/>
    <property type="match status" value="1"/>
</dbReference>
<keyword evidence="7" id="KW-1185">Reference proteome</keyword>
<accession>A0A0D3IGI1</accession>
<reference evidence="7" key="1">
    <citation type="journal article" date="2013" name="Nature">
        <title>Pan genome of the phytoplankton Emiliania underpins its global distribution.</title>
        <authorList>
            <person name="Read B.A."/>
            <person name="Kegel J."/>
            <person name="Klute M.J."/>
            <person name="Kuo A."/>
            <person name="Lefebvre S.C."/>
            <person name="Maumus F."/>
            <person name="Mayer C."/>
            <person name="Miller J."/>
            <person name="Monier A."/>
            <person name="Salamov A."/>
            <person name="Young J."/>
            <person name="Aguilar M."/>
            <person name="Claverie J.M."/>
            <person name="Frickenhaus S."/>
            <person name="Gonzalez K."/>
            <person name="Herman E.K."/>
            <person name="Lin Y.C."/>
            <person name="Napier J."/>
            <person name="Ogata H."/>
            <person name="Sarno A.F."/>
            <person name="Shmutz J."/>
            <person name="Schroeder D."/>
            <person name="de Vargas C."/>
            <person name="Verret F."/>
            <person name="von Dassow P."/>
            <person name="Valentin K."/>
            <person name="Van de Peer Y."/>
            <person name="Wheeler G."/>
            <person name="Dacks J.B."/>
            <person name="Delwiche C.F."/>
            <person name="Dyhrman S.T."/>
            <person name="Glockner G."/>
            <person name="John U."/>
            <person name="Richards T."/>
            <person name="Worden A.Z."/>
            <person name="Zhang X."/>
            <person name="Grigoriev I.V."/>
            <person name="Allen A.E."/>
            <person name="Bidle K."/>
            <person name="Borodovsky M."/>
            <person name="Bowler C."/>
            <person name="Brownlee C."/>
            <person name="Cock J.M."/>
            <person name="Elias M."/>
            <person name="Gladyshev V.N."/>
            <person name="Groth M."/>
            <person name="Guda C."/>
            <person name="Hadaegh A."/>
            <person name="Iglesias-Rodriguez M.D."/>
            <person name="Jenkins J."/>
            <person name="Jones B.M."/>
            <person name="Lawson T."/>
            <person name="Leese F."/>
            <person name="Lindquist E."/>
            <person name="Lobanov A."/>
            <person name="Lomsadze A."/>
            <person name="Malik S.B."/>
            <person name="Marsh M.E."/>
            <person name="Mackinder L."/>
            <person name="Mock T."/>
            <person name="Mueller-Roeber B."/>
            <person name="Pagarete A."/>
            <person name="Parker M."/>
            <person name="Probert I."/>
            <person name="Quesneville H."/>
            <person name="Raines C."/>
            <person name="Rensing S.A."/>
            <person name="Riano-Pachon D.M."/>
            <person name="Richier S."/>
            <person name="Rokitta S."/>
            <person name="Shiraiwa Y."/>
            <person name="Soanes D.M."/>
            <person name="van der Giezen M."/>
            <person name="Wahlund T.M."/>
            <person name="Williams B."/>
            <person name="Wilson W."/>
            <person name="Wolfe G."/>
            <person name="Wurch L.L."/>
        </authorList>
    </citation>
    <scope>NUCLEOTIDE SEQUENCE</scope>
</reference>
<dbReference type="PaxDb" id="2903-EOD10366"/>
<keyword evidence="4" id="KW-0472">Membrane</keyword>
<name>A0A0D3IGI1_EMIH1</name>
<keyword evidence="3" id="KW-1133">Transmembrane helix</keyword>
<evidence type="ECO:0000313" key="7">
    <source>
        <dbReference type="Proteomes" id="UP000013827"/>
    </source>
</evidence>
<dbReference type="Pfam" id="PF09359">
    <property type="entry name" value="VTC"/>
    <property type="match status" value="1"/>
</dbReference>
<reference evidence="6" key="2">
    <citation type="submission" date="2024-10" db="UniProtKB">
        <authorList>
            <consortium name="EnsemblProtists"/>
        </authorList>
    </citation>
    <scope>IDENTIFICATION</scope>
</reference>
<dbReference type="InterPro" id="IPR042267">
    <property type="entry name" value="VTC_sf"/>
</dbReference>
<evidence type="ECO:0000313" key="6">
    <source>
        <dbReference type="EnsemblProtists" id="EOD10366"/>
    </source>
</evidence>
<dbReference type="GO" id="GO:0012505">
    <property type="term" value="C:endomembrane system"/>
    <property type="evidence" value="ECO:0007669"/>
    <property type="project" value="UniProtKB-SubCell"/>
</dbReference>
<comment type="subcellular location">
    <subcellularLocation>
        <location evidence="1">Endomembrane system</location>
        <topology evidence="1">Multi-pass membrane protein</topology>
    </subcellularLocation>
</comment>
<protein>
    <recommendedName>
        <fullName evidence="5">VTC domain-containing protein</fullName>
    </recommendedName>
</protein>
<evidence type="ECO:0000259" key="5">
    <source>
        <dbReference type="Pfam" id="PF09359"/>
    </source>
</evidence>
<evidence type="ECO:0000256" key="4">
    <source>
        <dbReference type="ARBA" id="ARBA00023136"/>
    </source>
</evidence>
<dbReference type="AlphaFoldDB" id="A0A0D3IGI1"/>
<evidence type="ECO:0000256" key="2">
    <source>
        <dbReference type="ARBA" id="ARBA00022692"/>
    </source>
</evidence>
<dbReference type="GO" id="GO:0006799">
    <property type="term" value="P:polyphosphate biosynthetic process"/>
    <property type="evidence" value="ECO:0007669"/>
    <property type="project" value="UniProtKB-ARBA"/>
</dbReference>